<comment type="cofactor">
    <cofactor evidence="1">
        <name>Mg(2+)</name>
        <dbReference type="ChEBI" id="CHEBI:18420"/>
    </cofactor>
</comment>
<dbReference type="InterPro" id="IPR008949">
    <property type="entry name" value="Isoprenoid_synthase_dom_sf"/>
</dbReference>
<comment type="similarity">
    <text evidence="2 7">Belongs to the FPP/GGPP synthase family.</text>
</comment>
<dbReference type="PATRIC" id="fig|1703779.3.peg.111"/>
<dbReference type="PANTHER" id="PTHR43281:SF1">
    <property type="entry name" value="FARNESYL DIPHOSPHATE SYNTHASE"/>
    <property type="match status" value="1"/>
</dbReference>
<name>A0A0S8FW41_UNCW3</name>
<sequence>MKNADIITYLNTKKELVDKALEKYFLNENSFFKAMYYSVDSGKRIRPILAISSYEANGGSDTASIMPIACGLELIHTYSLIHDDLPAMDDDDLRRGKASAHKKFDEATAILSGDGLFAYAFELLSSGAVLSREKLAVIRAVSEVVGPKGVVYGQVLDTSDAQEFHPKILRTIHLNKTAKFIAVAIKVGAIMARAPDARIEALYQAGVYLGMLFQYTDDILDVVGEKDELGKTPGKDEVSGKITAPGVYGLDGAQFRAERYAALARHRFSSLGANFDIFNKITDFVLNRSY</sequence>
<evidence type="ECO:0000256" key="2">
    <source>
        <dbReference type="ARBA" id="ARBA00006706"/>
    </source>
</evidence>
<evidence type="ECO:0000256" key="4">
    <source>
        <dbReference type="ARBA" id="ARBA00022723"/>
    </source>
</evidence>
<dbReference type="InterPro" id="IPR033749">
    <property type="entry name" value="Polyprenyl_synt_CS"/>
</dbReference>
<keyword evidence="4" id="KW-0479">Metal-binding</keyword>
<dbReference type="SUPFAM" id="SSF48576">
    <property type="entry name" value="Terpenoid synthases"/>
    <property type="match status" value="1"/>
</dbReference>
<dbReference type="SFLD" id="SFLDG01017">
    <property type="entry name" value="Polyprenyl_Transferase_Like"/>
    <property type="match status" value="1"/>
</dbReference>
<dbReference type="GO" id="GO:0004659">
    <property type="term" value="F:prenyltransferase activity"/>
    <property type="evidence" value="ECO:0007669"/>
    <property type="project" value="InterPro"/>
</dbReference>
<evidence type="ECO:0000256" key="7">
    <source>
        <dbReference type="RuleBase" id="RU004466"/>
    </source>
</evidence>
<dbReference type="PANTHER" id="PTHR43281">
    <property type="entry name" value="FARNESYL DIPHOSPHATE SYNTHASE"/>
    <property type="match status" value="1"/>
</dbReference>
<dbReference type="CDD" id="cd00685">
    <property type="entry name" value="Trans_IPPS_HT"/>
    <property type="match status" value="1"/>
</dbReference>
<dbReference type="FunFam" id="1.10.600.10:FF:000001">
    <property type="entry name" value="Geranylgeranyl diphosphate synthase"/>
    <property type="match status" value="1"/>
</dbReference>
<dbReference type="GO" id="GO:0016114">
    <property type="term" value="P:terpenoid biosynthetic process"/>
    <property type="evidence" value="ECO:0007669"/>
    <property type="project" value="UniProtKB-ARBA"/>
</dbReference>
<comment type="caution">
    <text evidence="8">The sequence shown here is derived from an EMBL/GenBank/DDBJ whole genome shotgun (WGS) entry which is preliminary data.</text>
</comment>
<dbReference type="STRING" id="1703779.AMJ83_00180"/>
<dbReference type="InterPro" id="IPR000092">
    <property type="entry name" value="Polyprenyl_synt"/>
</dbReference>
<protein>
    <recommendedName>
        <fullName evidence="10">Geranyl transferase</fullName>
    </recommendedName>
</protein>
<accession>A0A0S8FW41</accession>
<keyword evidence="6" id="KW-0414">Isoprene biosynthesis</keyword>
<evidence type="ECO:0008006" key="10">
    <source>
        <dbReference type="Google" id="ProtNLM"/>
    </source>
</evidence>
<evidence type="ECO:0000256" key="3">
    <source>
        <dbReference type="ARBA" id="ARBA00022679"/>
    </source>
</evidence>
<dbReference type="AlphaFoldDB" id="A0A0S8FW41"/>
<keyword evidence="3 7" id="KW-0808">Transferase</keyword>
<organism evidence="8 9">
    <name type="scientific">candidate division WOR_3 bacterium SM23_42</name>
    <dbReference type="NCBI Taxonomy" id="1703779"/>
    <lineage>
        <taxon>Bacteria</taxon>
        <taxon>Bacteria division WOR-3</taxon>
    </lineage>
</organism>
<dbReference type="EMBL" id="LJUJ01000001">
    <property type="protein sequence ID" value="KPK64880.1"/>
    <property type="molecule type" value="Genomic_DNA"/>
</dbReference>
<proteinExistence type="inferred from homology"/>
<dbReference type="Gene3D" id="1.10.600.10">
    <property type="entry name" value="Farnesyl Diphosphate Synthase"/>
    <property type="match status" value="1"/>
</dbReference>
<evidence type="ECO:0000256" key="5">
    <source>
        <dbReference type="ARBA" id="ARBA00022842"/>
    </source>
</evidence>
<gene>
    <name evidence="8" type="ORF">AMJ83_00180</name>
</gene>
<dbReference type="SFLD" id="SFLDS00005">
    <property type="entry name" value="Isoprenoid_Synthase_Type_I"/>
    <property type="match status" value="1"/>
</dbReference>
<dbReference type="PROSITE" id="PS00723">
    <property type="entry name" value="POLYPRENYL_SYNTHASE_1"/>
    <property type="match status" value="1"/>
</dbReference>
<evidence type="ECO:0000313" key="9">
    <source>
        <dbReference type="Proteomes" id="UP000051373"/>
    </source>
</evidence>
<dbReference type="Proteomes" id="UP000051373">
    <property type="component" value="Unassembled WGS sequence"/>
</dbReference>
<evidence type="ECO:0000256" key="6">
    <source>
        <dbReference type="ARBA" id="ARBA00023229"/>
    </source>
</evidence>
<evidence type="ECO:0000313" key="8">
    <source>
        <dbReference type="EMBL" id="KPK64880.1"/>
    </source>
</evidence>
<reference evidence="8 9" key="1">
    <citation type="journal article" date="2015" name="Microbiome">
        <title>Genomic resolution of linkages in carbon, nitrogen, and sulfur cycling among widespread estuary sediment bacteria.</title>
        <authorList>
            <person name="Baker B.J."/>
            <person name="Lazar C.S."/>
            <person name="Teske A.P."/>
            <person name="Dick G.J."/>
        </authorList>
    </citation>
    <scope>NUCLEOTIDE SEQUENCE [LARGE SCALE GENOMIC DNA]</scope>
    <source>
        <strain evidence="8">SM23_42</strain>
    </source>
</reference>
<dbReference type="GO" id="GO:0046872">
    <property type="term" value="F:metal ion binding"/>
    <property type="evidence" value="ECO:0007669"/>
    <property type="project" value="UniProtKB-KW"/>
</dbReference>
<dbReference type="Pfam" id="PF00348">
    <property type="entry name" value="polyprenyl_synt"/>
    <property type="match status" value="1"/>
</dbReference>
<keyword evidence="5" id="KW-0460">Magnesium</keyword>
<evidence type="ECO:0000256" key="1">
    <source>
        <dbReference type="ARBA" id="ARBA00001946"/>
    </source>
</evidence>